<organism evidence="7 8">
    <name type="scientific">Oedothorax gibbosus</name>
    <dbReference type="NCBI Taxonomy" id="931172"/>
    <lineage>
        <taxon>Eukaryota</taxon>
        <taxon>Metazoa</taxon>
        <taxon>Ecdysozoa</taxon>
        <taxon>Arthropoda</taxon>
        <taxon>Chelicerata</taxon>
        <taxon>Arachnida</taxon>
        <taxon>Araneae</taxon>
        <taxon>Araneomorphae</taxon>
        <taxon>Entelegynae</taxon>
        <taxon>Araneoidea</taxon>
        <taxon>Linyphiidae</taxon>
        <taxon>Erigoninae</taxon>
        <taxon>Oedothorax</taxon>
    </lineage>
</organism>
<dbReference type="Proteomes" id="UP000827092">
    <property type="component" value="Unassembled WGS sequence"/>
</dbReference>
<sequence length="118" mass="13758">MLIVFHVSEWLYSSITTPQRSPGKIYSCIHCNYRTLRSDNFKTHMSRHLVLTLRSAIQSPRKYHCPFCSYVAIRAGHLSVHLSRHMGNKPFTCKYCPKRFASKSDRNRHLLVHVKIAS</sequence>
<dbReference type="SMART" id="SM00355">
    <property type="entry name" value="ZnF_C2H2"/>
    <property type="match status" value="3"/>
</dbReference>
<feature type="domain" description="C2H2-type" evidence="6">
    <location>
        <begin position="91"/>
        <end position="113"/>
    </location>
</feature>
<feature type="domain" description="C2H2-type" evidence="6">
    <location>
        <begin position="63"/>
        <end position="90"/>
    </location>
</feature>
<keyword evidence="1" id="KW-0479">Metal-binding</keyword>
<dbReference type="InterPro" id="IPR036236">
    <property type="entry name" value="Znf_C2H2_sf"/>
</dbReference>
<protein>
    <recommendedName>
        <fullName evidence="6">C2H2-type domain-containing protein</fullName>
    </recommendedName>
</protein>
<dbReference type="PROSITE" id="PS50157">
    <property type="entry name" value="ZINC_FINGER_C2H2_2"/>
    <property type="match status" value="2"/>
</dbReference>
<evidence type="ECO:0000256" key="2">
    <source>
        <dbReference type="ARBA" id="ARBA00022737"/>
    </source>
</evidence>
<evidence type="ECO:0000256" key="3">
    <source>
        <dbReference type="ARBA" id="ARBA00022771"/>
    </source>
</evidence>
<evidence type="ECO:0000313" key="8">
    <source>
        <dbReference type="Proteomes" id="UP000827092"/>
    </source>
</evidence>
<evidence type="ECO:0000256" key="4">
    <source>
        <dbReference type="ARBA" id="ARBA00022833"/>
    </source>
</evidence>
<accession>A0AAV6VHG4</accession>
<keyword evidence="8" id="KW-1185">Reference proteome</keyword>
<evidence type="ECO:0000313" key="7">
    <source>
        <dbReference type="EMBL" id="KAG8196197.1"/>
    </source>
</evidence>
<comment type="caution">
    <text evidence="7">The sequence shown here is derived from an EMBL/GenBank/DDBJ whole genome shotgun (WGS) entry which is preliminary data.</text>
</comment>
<keyword evidence="2" id="KW-0677">Repeat</keyword>
<dbReference type="EMBL" id="JAFNEN010000074">
    <property type="protein sequence ID" value="KAG8196197.1"/>
    <property type="molecule type" value="Genomic_DNA"/>
</dbReference>
<name>A0AAV6VHG4_9ARAC</name>
<gene>
    <name evidence="7" type="ORF">JTE90_007925</name>
</gene>
<evidence type="ECO:0000256" key="1">
    <source>
        <dbReference type="ARBA" id="ARBA00022723"/>
    </source>
</evidence>
<reference evidence="7 8" key="1">
    <citation type="journal article" date="2022" name="Nat. Ecol. Evol.">
        <title>A masculinizing supergene underlies an exaggerated male reproductive morph in a spider.</title>
        <authorList>
            <person name="Hendrickx F."/>
            <person name="De Corte Z."/>
            <person name="Sonet G."/>
            <person name="Van Belleghem S.M."/>
            <person name="Kostlbacher S."/>
            <person name="Vangestel C."/>
        </authorList>
    </citation>
    <scope>NUCLEOTIDE SEQUENCE [LARGE SCALE GENOMIC DNA]</scope>
    <source>
        <strain evidence="7">W744_W776</strain>
    </source>
</reference>
<keyword evidence="3 5" id="KW-0863">Zinc-finger</keyword>
<dbReference type="PANTHER" id="PTHR24379:SF121">
    <property type="entry name" value="C2H2-TYPE DOMAIN-CONTAINING PROTEIN"/>
    <property type="match status" value="1"/>
</dbReference>
<proteinExistence type="predicted"/>
<keyword evidence="4" id="KW-0862">Zinc</keyword>
<dbReference type="PROSITE" id="PS00028">
    <property type="entry name" value="ZINC_FINGER_C2H2_1"/>
    <property type="match status" value="1"/>
</dbReference>
<dbReference type="Gene3D" id="3.30.160.60">
    <property type="entry name" value="Classic Zinc Finger"/>
    <property type="match status" value="3"/>
</dbReference>
<evidence type="ECO:0000256" key="5">
    <source>
        <dbReference type="PROSITE-ProRule" id="PRU00042"/>
    </source>
</evidence>
<dbReference type="GO" id="GO:0008270">
    <property type="term" value="F:zinc ion binding"/>
    <property type="evidence" value="ECO:0007669"/>
    <property type="project" value="UniProtKB-KW"/>
</dbReference>
<dbReference type="FunFam" id="3.30.160.60:FF:000110">
    <property type="entry name" value="Zinc finger protein-like"/>
    <property type="match status" value="1"/>
</dbReference>
<dbReference type="InterPro" id="IPR013087">
    <property type="entry name" value="Znf_C2H2_type"/>
</dbReference>
<dbReference type="Pfam" id="PF00096">
    <property type="entry name" value="zf-C2H2"/>
    <property type="match status" value="1"/>
</dbReference>
<dbReference type="PANTHER" id="PTHR24379">
    <property type="entry name" value="KRAB AND ZINC FINGER DOMAIN-CONTAINING"/>
    <property type="match status" value="1"/>
</dbReference>
<dbReference type="SUPFAM" id="SSF57667">
    <property type="entry name" value="beta-beta-alpha zinc fingers"/>
    <property type="match status" value="1"/>
</dbReference>
<evidence type="ECO:0000259" key="6">
    <source>
        <dbReference type="PROSITE" id="PS50157"/>
    </source>
</evidence>
<dbReference type="AlphaFoldDB" id="A0AAV6VHG4"/>